<dbReference type="SMART" id="SM00320">
    <property type="entry name" value="WD40"/>
    <property type="match status" value="4"/>
</dbReference>
<feature type="compositionally biased region" description="Basic residues" evidence="9">
    <location>
        <begin position="352"/>
        <end position="365"/>
    </location>
</feature>
<dbReference type="PANTHER" id="PTHR16038:SF4">
    <property type="entry name" value="WD REPEAT-CONTAINING PROTEIN 74"/>
    <property type="match status" value="1"/>
</dbReference>
<evidence type="ECO:0000313" key="10">
    <source>
        <dbReference type="Ensembl" id="ENSBTAP00000060479.1"/>
    </source>
</evidence>
<evidence type="ECO:0000313" key="12">
    <source>
        <dbReference type="VGNC" id="VGNC:36918"/>
    </source>
</evidence>
<evidence type="ECO:0000256" key="3">
    <source>
        <dbReference type="ARBA" id="ARBA00022553"/>
    </source>
</evidence>
<dbReference type="Proteomes" id="UP000009136">
    <property type="component" value="Chromosome 29"/>
</dbReference>
<keyword evidence="11" id="KW-1185">Reference proteome</keyword>
<reference evidence="10" key="1">
    <citation type="submission" date="2018-03" db="EMBL/GenBank/DDBJ databases">
        <title>ARS-UCD1.2.</title>
        <authorList>
            <person name="Rosen B.D."/>
            <person name="Bickhart D.M."/>
            <person name="Koren S."/>
            <person name="Schnabel R.D."/>
            <person name="Hall R."/>
            <person name="Zimin A."/>
            <person name="Dreischer C."/>
            <person name="Schultheiss S."/>
            <person name="Schroeder S.G."/>
            <person name="Elsik C.G."/>
            <person name="Couldrey C."/>
            <person name="Liu G.E."/>
            <person name="Van Tassell C.P."/>
            <person name="Phillippy A.M."/>
            <person name="Smith T.P.L."/>
            <person name="Medrano J.F."/>
        </authorList>
    </citation>
    <scope>NUCLEOTIDE SEQUENCE [LARGE SCALE GENOMIC DNA]</scope>
    <source>
        <strain evidence="10">Hereford</strain>
    </source>
</reference>
<keyword evidence="4" id="KW-0853">WD repeat</keyword>
<dbReference type="FunFam" id="2.130.10.10:FF:000214">
    <property type="entry name" value="WD repeat-containing protein 74"/>
    <property type="match status" value="1"/>
</dbReference>
<gene>
    <name evidence="10 12" type="primary">WDR74</name>
</gene>
<comment type="subunit">
    <text evidence="7">Isoform 1 interacts (through WDR repeats) with NVL; the interaction is independent of RNA or pre-60S ribosome particles. Isoform 2 does not interact with NVL. Interacts with MTREX; the interaction dissociation in a late stage of rRNA synthesis is required for appropriate maturation of pre-60S particles and depends on the ATPase activity of NVL.</text>
</comment>
<dbReference type="GO" id="GO:0016070">
    <property type="term" value="P:RNA metabolic process"/>
    <property type="evidence" value="ECO:0007669"/>
    <property type="project" value="UniProtKB-ARBA"/>
</dbReference>
<keyword evidence="3" id="KW-0597">Phosphoprotein</keyword>
<dbReference type="PANTHER" id="PTHR16038">
    <property type="entry name" value="NOP SEVEN ASSOCIATED PROTEIN 1"/>
    <property type="match status" value="1"/>
</dbReference>
<dbReference type="SUPFAM" id="SSF50978">
    <property type="entry name" value="WD40 repeat-like"/>
    <property type="match status" value="1"/>
</dbReference>
<evidence type="ECO:0000313" key="11">
    <source>
        <dbReference type="Proteomes" id="UP000009136"/>
    </source>
</evidence>
<evidence type="ECO:0000256" key="9">
    <source>
        <dbReference type="SAM" id="MobiDB-lite"/>
    </source>
</evidence>
<dbReference type="VGNC" id="VGNC:36918">
    <property type="gene designation" value="WDR74"/>
</dbReference>
<evidence type="ECO:0000256" key="8">
    <source>
        <dbReference type="ARBA" id="ARBA00070569"/>
    </source>
</evidence>
<comment type="subcellular location">
    <subcellularLocation>
        <location evidence="1">Nucleus</location>
        <location evidence="1">Nucleolus</location>
    </subcellularLocation>
</comment>
<organism evidence="10 11">
    <name type="scientific">Bos taurus</name>
    <name type="common">Bovine</name>
    <dbReference type="NCBI Taxonomy" id="9913"/>
    <lineage>
        <taxon>Eukaryota</taxon>
        <taxon>Metazoa</taxon>
        <taxon>Chordata</taxon>
        <taxon>Craniata</taxon>
        <taxon>Vertebrata</taxon>
        <taxon>Euteleostomi</taxon>
        <taxon>Mammalia</taxon>
        <taxon>Eutheria</taxon>
        <taxon>Laurasiatheria</taxon>
        <taxon>Artiodactyla</taxon>
        <taxon>Ruminantia</taxon>
        <taxon>Pecora</taxon>
        <taxon>Bovidae</taxon>
        <taxon>Bovinae</taxon>
        <taxon>Bos</taxon>
    </lineage>
</organism>
<dbReference type="GeneTree" id="ENSGT00390000015119"/>
<evidence type="ECO:0000256" key="4">
    <source>
        <dbReference type="ARBA" id="ARBA00022574"/>
    </source>
</evidence>
<dbReference type="Ensembl" id="ENSBTAT00000071040.2">
    <property type="protein sequence ID" value="ENSBTAP00000060479.1"/>
    <property type="gene ID" value="ENSBTAG00000009491.7"/>
</dbReference>
<keyword evidence="5" id="KW-0677">Repeat</keyword>
<evidence type="ECO:0000256" key="2">
    <source>
        <dbReference type="ARBA" id="ARBA00022481"/>
    </source>
</evidence>
<dbReference type="AlphaFoldDB" id="A0A3Q1MXK0"/>
<evidence type="ECO:0000256" key="5">
    <source>
        <dbReference type="ARBA" id="ARBA00022737"/>
    </source>
</evidence>
<dbReference type="Pfam" id="PF00400">
    <property type="entry name" value="WD40"/>
    <property type="match status" value="1"/>
</dbReference>
<protein>
    <recommendedName>
        <fullName evidence="8">WD repeat-containing protein 74</fullName>
    </recommendedName>
</protein>
<dbReference type="InterPro" id="IPR036322">
    <property type="entry name" value="WD40_repeat_dom_sf"/>
</dbReference>
<dbReference type="InterPro" id="IPR015943">
    <property type="entry name" value="WD40/YVTN_repeat-like_dom_sf"/>
</dbReference>
<dbReference type="OrthoDB" id="18388at2759"/>
<evidence type="ECO:0000256" key="7">
    <source>
        <dbReference type="ARBA" id="ARBA00065913"/>
    </source>
</evidence>
<reference evidence="10" key="3">
    <citation type="submission" date="2025-09" db="UniProtKB">
        <authorList>
            <consortium name="Ensembl"/>
        </authorList>
    </citation>
    <scope>IDENTIFICATION</scope>
    <source>
        <strain evidence="10">Hereford</strain>
    </source>
</reference>
<keyword evidence="6" id="KW-0539">Nucleus</keyword>
<dbReference type="CDD" id="cd22857">
    <property type="entry name" value="WDR74"/>
    <property type="match status" value="1"/>
</dbReference>
<dbReference type="GO" id="GO:0042273">
    <property type="term" value="P:ribosomal large subunit biogenesis"/>
    <property type="evidence" value="ECO:0007669"/>
    <property type="project" value="InterPro"/>
</dbReference>
<feature type="region of interest" description="Disordered" evidence="9">
    <location>
        <begin position="303"/>
        <end position="365"/>
    </location>
</feature>
<sequence>MAAAAARWNHVWVGTDTGILKGVNLQRKQAANFTASGQPRREEAVSALCWGAGGETQILVGCADGTVKHFSTEEGRFQGQRQCPGGEGTFRGLAQVDGFGGGGLRIWKVGPGVCRMRQDPARPHIVATGGKENALKVWDLQGSEEPLFRAKNVRNDWLDLRVPVWDQDIQFLPESQKLVTCTGYHQVRVYDPASPQRRPVLEATYGEYPLTAVTLTPEGNSVIVGNTHGQLAEIDLRQGRLLGCLKGLAGSVRGLQCHPSKPLLASCGLDRVLRIHRIRNPRGLEHKVYLKSQLNCLLLSGRDNWEDEPQEPQEPNKVPSEDTETDELWASLEAAAKRKLPDWEQTQGALQARRRKKKRPGSTSS</sequence>
<dbReference type="GO" id="GO:0005730">
    <property type="term" value="C:nucleolus"/>
    <property type="evidence" value="ECO:0007669"/>
    <property type="project" value="UniProtKB-SubCell"/>
</dbReference>
<dbReference type="InterPro" id="IPR037379">
    <property type="entry name" value="WDR74/Nsa1"/>
</dbReference>
<reference evidence="10" key="2">
    <citation type="submission" date="2025-08" db="UniProtKB">
        <authorList>
            <consortium name="Ensembl"/>
        </authorList>
    </citation>
    <scope>IDENTIFICATION</scope>
    <source>
        <strain evidence="10">Hereford</strain>
    </source>
</reference>
<proteinExistence type="predicted"/>
<dbReference type="Gene3D" id="2.130.10.10">
    <property type="entry name" value="YVTN repeat-like/Quinoprotein amine dehydrogenase"/>
    <property type="match status" value="2"/>
</dbReference>
<dbReference type="FunFam" id="2.130.10.10:FF:000287">
    <property type="entry name" value="WD repeat-containing protein 74"/>
    <property type="match status" value="1"/>
</dbReference>
<name>A0A3Q1MXK0_BOVIN</name>
<dbReference type="Bgee" id="ENSBTAG00000009491">
    <property type="expression patterns" value="Expressed in digestive system secreted substance and 108 other cell types or tissues"/>
</dbReference>
<evidence type="ECO:0000256" key="6">
    <source>
        <dbReference type="ARBA" id="ARBA00023242"/>
    </source>
</evidence>
<evidence type="ECO:0000256" key="1">
    <source>
        <dbReference type="ARBA" id="ARBA00004604"/>
    </source>
</evidence>
<dbReference type="VEuPathDB" id="HostDB:ENSBTAG00000009491"/>
<keyword evidence="2" id="KW-0488">Methylation</keyword>
<dbReference type="InterPro" id="IPR001680">
    <property type="entry name" value="WD40_rpt"/>
</dbReference>
<accession>A0A3Q1MXK0</accession>